<reference evidence="1 2" key="1">
    <citation type="submission" date="2024-12" db="EMBL/GenBank/DDBJ databases">
        <authorList>
            <person name="Hu S."/>
        </authorList>
    </citation>
    <scope>NUCLEOTIDE SEQUENCE [LARGE SCALE GENOMIC DNA]</scope>
    <source>
        <strain evidence="1 2">THG-T11</strain>
    </source>
</reference>
<accession>A0ABW9J9P1</accession>
<proteinExistence type="predicted"/>
<dbReference type="RefSeq" id="WP_409140956.1">
    <property type="nucleotide sequence ID" value="NZ_SSHJ02000008.1"/>
</dbReference>
<sequence>MKPFRHIRNSFITKENKIKKMKRLILAIALFSASLVVLESCSPKTTSGAPAVRRGNVTGNWMLNNITFEGIPDVAVRSFLGESSYKCFVGSTWRLTNSGNGSYSLPSSASCSAKTQNIFWSVSTADETFQFKKLYEGEKAKNVTEGYRLVLSSADDNTMTVKSPIEYSGKTAYVVMNFVKAVN</sequence>
<gene>
    <name evidence="1" type="ORF">E6A44_016715</name>
</gene>
<evidence type="ECO:0000313" key="1">
    <source>
        <dbReference type="EMBL" id="MFN0257236.1"/>
    </source>
</evidence>
<evidence type="ECO:0000313" key="2">
    <source>
        <dbReference type="Proteomes" id="UP001517247"/>
    </source>
</evidence>
<comment type="caution">
    <text evidence="1">The sequence shown here is derived from an EMBL/GenBank/DDBJ whole genome shotgun (WGS) entry which is preliminary data.</text>
</comment>
<keyword evidence="2" id="KW-1185">Reference proteome</keyword>
<dbReference type="Proteomes" id="UP001517247">
    <property type="component" value="Unassembled WGS sequence"/>
</dbReference>
<organism evidence="1 2">
    <name type="scientific">Pedobacter ureilyticus</name>
    <dbReference type="NCBI Taxonomy" id="1393051"/>
    <lineage>
        <taxon>Bacteria</taxon>
        <taxon>Pseudomonadati</taxon>
        <taxon>Bacteroidota</taxon>
        <taxon>Sphingobacteriia</taxon>
        <taxon>Sphingobacteriales</taxon>
        <taxon>Sphingobacteriaceae</taxon>
        <taxon>Pedobacter</taxon>
    </lineage>
</organism>
<protein>
    <recommendedName>
        <fullName evidence="3">Lipocalin-like domain-containing protein</fullName>
    </recommendedName>
</protein>
<dbReference type="EMBL" id="SSHJ02000008">
    <property type="protein sequence ID" value="MFN0257236.1"/>
    <property type="molecule type" value="Genomic_DNA"/>
</dbReference>
<evidence type="ECO:0008006" key="3">
    <source>
        <dbReference type="Google" id="ProtNLM"/>
    </source>
</evidence>
<name>A0ABW9J9P1_9SPHI</name>